<reference evidence="2" key="1">
    <citation type="submission" date="2023-10" db="EMBL/GenBank/DDBJ databases">
        <title>Genome assemblies of two species of porcelain crab, Petrolisthes cinctipes and Petrolisthes manimaculis (Anomura: Porcellanidae).</title>
        <authorList>
            <person name="Angst P."/>
        </authorList>
    </citation>
    <scope>NUCLEOTIDE SEQUENCE</scope>
    <source>
        <strain evidence="2">PB745_01</strain>
        <tissue evidence="2">Gill</tissue>
    </source>
</reference>
<evidence type="ECO:0000256" key="1">
    <source>
        <dbReference type="SAM" id="MobiDB-lite"/>
    </source>
</evidence>
<accession>A0AAE1K8B0</accession>
<feature type="region of interest" description="Disordered" evidence="1">
    <location>
        <begin position="1"/>
        <end position="38"/>
    </location>
</feature>
<protein>
    <submittedName>
        <fullName evidence="2">Uncharacterized protein</fullName>
    </submittedName>
</protein>
<keyword evidence="3" id="KW-1185">Reference proteome</keyword>
<sequence length="98" mass="11190">MQENWDSGGDASQDASSNDVSPEYSPITSGPVHDWEEERSTEFFDDGTMTYFWGQMNTFCGILRQQDAKGCQKARIGSTLHIRNVYYISKKMHDDDIN</sequence>
<proteinExistence type="predicted"/>
<organism evidence="2 3">
    <name type="scientific">Petrolisthes cinctipes</name>
    <name type="common">Flat porcelain crab</name>
    <dbReference type="NCBI Taxonomy" id="88211"/>
    <lineage>
        <taxon>Eukaryota</taxon>
        <taxon>Metazoa</taxon>
        <taxon>Ecdysozoa</taxon>
        <taxon>Arthropoda</taxon>
        <taxon>Crustacea</taxon>
        <taxon>Multicrustacea</taxon>
        <taxon>Malacostraca</taxon>
        <taxon>Eumalacostraca</taxon>
        <taxon>Eucarida</taxon>
        <taxon>Decapoda</taxon>
        <taxon>Pleocyemata</taxon>
        <taxon>Anomura</taxon>
        <taxon>Galatheoidea</taxon>
        <taxon>Porcellanidae</taxon>
        <taxon>Petrolisthes</taxon>
    </lineage>
</organism>
<comment type="caution">
    <text evidence="2">The sequence shown here is derived from an EMBL/GenBank/DDBJ whole genome shotgun (WGS) entry which is preliminary data.</text>
</comment>
<name>A0AAE1K8B0_PETCI</name>
<evidence type="ECO:0000313" key="3">
    <source>
        <dbReference type="Proteomes" id="UP001286313"/>
    </source>
</evidence>
<dbReference type="Proteomes" id="UP001286313">
    <property type="component" value="Unassembled WGS sequence"/>
</dbReference>
<feature type="compositionally biased region" description="Low complexity" evidence="1">
    <location>
        <begin position="1"/>
        <end position="19"/>
    </location>
</feature>
<dbReference type="AlphaFoldDB" id="A0AAE1K8B0"/>
<evidence type="ECO:0000313" key="2">
    <source>
        <dbReference type="EMBL" id="KAK3868311.1"/>
    </source>
</evidence>
<gene>
    <name evidence="2" type="ORF">Pcinc_026293</name>
</gene>
<dbReference type="EMBL" id="JAWQEG010003046">
    <property type="protein sequence ID" value="KAK3868311.1"/>
    <property type="molecule type" value="Genomic_DNA"/>
</dbReference>